<evidence type="ECO:0000313" key="2">
    <source>
        <dbReference type="EMBL" id="KAK8851204.1"/>
    </source>
</evidence>
<sequence>MRYLQGLLVATITPALVTALPSASPGVLESREYPEFVPGPGLPSLASLNLTAEDLYAAPKYLPDDPSGPKAEYNDNCGDGRTGLVTANVDDVIACFNYLVALGNYVITVTERDTMNGVPYFREVAHSGSAYIEGHSLRSGGTSSTAYNVALGVQWSFTNCNHGGQVGGMAAAYGNGDLVVISSGHSQFRASS</sequence>
<accession>A0ABR2HQ85</accession>
<proteinExistence type="predicted"/>
<evidence type="ECO:0000256" key="1">
    <source>
        <dbReference type="SAM" id="SignalP"/>
    </source>
</evidence>
<name>A0ABR2HQ85_9PEZI</name>
<evidence type="ECO:0000313" key="3">
    <source>
        <dbReference type="Proteomes" id="UP001390339"/>
    </source>
</evidence>
<reference evidence="2 3" key="1">
    <citation type="journal article" date="2024" name="IMA Fungus">
        <title>Apiospora arundinis, a panoply of carbohydrate-active enzymes and secondary metabolites.</title>
        <authorList>
            <person name="Sorensen T."/>
            <person name="Petersen C."/>
            <person name="Muurmann A.T."/>
            <person name="Christiansen J.V."/>
            <person name="Brundto M.L."/>
            <person name="Overgaard C.K."/>
            <person name="Boysen A.T."/>
            <person name="Wollenberg R.D."/>
            <person name="Larsen T.O."/>
            <person name="Sorensen J.L."/>
            <person name="Nielsen K.L."/>
            <person name="Sondergaard T.E."/>
        </authorList>
    </citation>
    <scope>NUCLEOTIDE SEQUENCE [LARGE SCALE GENOMIC DNA]</scope>
    <source>
        <strain evidence="2 3">AAU 773</strain>
    </source>
</reference>
<comment type="caution">
    <text evidence="2">The sequence shown here is derived from an EMBL/GenBank/DDBJ whole genome shotgun (WGS) entry which is preliminary data.</text>
</comment>
<keyword evidence="1" id="KW-0732">Signal</keyword>
<organism evidence="2 3">
    <name type="scientific">Apiospora arundinis</name>
    <dbReference type="NCBI Taxonomy" id="335852"/>
    <lineage>
        <taxon>Eukaryota</taxon>
        <taxon>Fungi</taxon>
        <taxon>Dikarya</taxon>
        <taxon>Ascomycota</taxon>
        <taxon>Pezizomycotina</taxon>
        <taxon>Sordariomycetes</taxon>
        <taxon>Xylariomycetidae</taxon>
        <taxon>Amphisphaeriales</taxon>
        <taxon>Apiosporaceae</taxon>
        <taxon>Apiospora</taxon>
    </lineage>
</organism>
<dbReference type="EMBL" id="JAPCWZ010000009">
    <property type="protein sequence ID" value="KAK8851204.1"/>
    <property type="molecule type" value="Genomic_DNA"/>
</dbReference>
<feature type="signal peptide" evidence="1">
    <location>
        <begin position="1"/>
        <end position="19"/>
    </location>
</feature>
<dbReference type="Proteomes" id="UP001390339">
    <property type="component" value="Unassembled WGS sequence"/>
</dbReference>
<feature type="chain" id="PRO_5047089611" description="Ecp2 effector protein domain-containing protein" evidence="1">
    <location>
        <begin position="20"/>
        <end position="192"/>
    </location>
</feature>
<evidence type="ECO:0008006" key="4">
    <source>
        <dbReference type="Google" id="ProtNLM"/>
    </source>
</evidence>
<protein>
    <recommendedName>
        <fullName evidence="4">Ecp2 effector protein domain-containing protein</fullName>
    </recommendedName>
</protein>
<keyword evidence="3" id="KW-1185">Reference proteome</keyword>
<gene>
    <name evidence="2" type="ORF">PGQ11_013683</name>
</gene>